<keyword evidence="2" id="KW-0812">Transmembrane</keyword>
<dbReference type="InterPro" id="IPR045584">
    <property type="entry name" value="Pilin-like"/>
</dbReference>
<organism evidence="3 4">
    <name type="scientific">Acinetobacter sedimenti</name>
    <dbReference type="NCBI Taxonomy" id="2919922"/>
    <lineage>
        <taxon>Bacteria</taxon>
        <taxon>Pseudomonadati</taxon>
        <taxon>Pseudomonadota</taxon>
        <taxon>Gammaproteobacteria</taxon>
        <taxon>Moraxellales</taxon>
        <taxon>Moraxellaceae</taxon>
        <taxon>Acinetobacter</taxon>
    </lineage>
</organism>
<dbReference type="EMBL" id="JAKUML010000005">
    <property type="protein sequence ID" value="MCJ8146113.1"/>
    <property type="molecule type" value="Genomic_DNA"/>
</dbReference>
<dbReference type="Pfam" id="PF16732">
    <property type="entry name" value="ComP_DUS"/>
    <property type="match status" value="1"/>
</dbReference>
<dbReference type="AlphaFoldDB" id="A0A9X1WX32"/>
<dbReference type="InterPro" id="IPR031982">
    <property type="entry name" value="PilE-like"/>
</dbReference>
<keyword evidence="2" id="KW-1133">Transmembrane helix</keyword>
<feature type="transmembrane region" description="Helical" evidence="2">
    <location>
        <begin position="12"/>
        <end position="38"/>
    </location>
</feature>
<keyword evidence="4" id="KW-1185">Reference proteome</keyword>
<comment type="caution">
    <text evidence="3">The sequence shown here is derived from an EMBL/GenBank/DDBJ whole genome shotgun (WGS) entry which is preliminary data.</text>
</comment>
<dbReference type="PANTHER" id="PTHR30093">
    <property type="entry name" value="GENERAL SECRETION PATHWAY PROTEIN G"/>
    <property type="match status" value="1"/>
</dbReference>
<dbReference type="Proteomes" id="UP001139701">
    <property type="component" value="Unassembled WGS sequence"/>
</dbReference>
<evidence type="ECO:0000313" key="4">
    <source>
        <dbReference type="Proteomes" id="UP001139701"/>
    </source>
</evidence>
<proteinExistence type="predicted"/>
<dbReference type="Pfam" id="PF07963">
    <property type="entry name" value="N_methyl"/>
    <property type="match status" value="1"/>
</dbReference>
<dbReference type="PROSITE" id="PS00409">
    <property type="entry name" value="PROKAR_NTER_METHYL"/>
    <property type="match status" value="1"/>
</dbReference>
<sequence>MRKKHNQHSQVGGFTLIEVMVVVVIISIVAAIAFPSYLAYTRKASASLAEQEILKLAEQLERHKSRNFTYRAFDATSIYGTTGVTAATVNIPVGSTGTAVKYVITIRDLNAPTLALSANGARGRGYAIRAATADAQSFNYLLTSGGVRCKNKSATLVTFVGCGTDANGAQEW</sequence>
<dbReference type="RefSeq" id="WP_241570810.1">
    <property type="nucleotide sequence ID" value="NZ_JAKUML010000005.1"/>
</dbReference>
<dbReference type="NCBIfam" id="TIGR02532">
    <property type="entry name" value="IV_pilin_GFxxxE"/>
    <property type="match status" value="1"/>
</dbReference>
<name>A0A9X1WX32_9GAMM</name>
<protein>
    <submittedName>
        <fullName evidence="3">Prepilin-type N-terminal cleavage/methylation domain-containing protein</fullName>
    </submittedName>
</protein>
<evidence type="ECO:0000256" key="2">
    <source>
        <dbReference type="SAM" id="Phobius"/>
    </source>
</evidence>
<dbReference type="GO" id="GO:0043683">
    <property type="term" value="P:type IV pilus assembly"/>
    <property type="evidence" value="ECO:0007669"/>
    <property type="project" value="InterPro"/>
</dbReference>
<evidence type="ECO:0000313" key="3">
    <source>
        <dbReference type="EMBL" id="MCJ8146113.1"/>
    </source>
</evidence>
<dbReference type="SUPFAM" id="SSF54523">
    <property type="entry name" value="Pili subunits"/>
    <property type="match status" value="1"/>
</dbReference>
<gene>
    <name evidence="3" type="ORF">MKI79_04175</name>
</gene>
<dbReference type="GO" id="GO:0015627">
    <property type="term" value="C:type II protein secretion system complex"/>
    <property type="evidence" value="ECO:0007669"/>
    <property type="project" value="InterPro"/>
</dbReference>
<dbReference type="InterPro" id="IPR012902">
    <property type="entry name" value="N_methyl_site"/>
</dbReference>
<dbReference type="PRINTS" id="PR00813">
    <property type="entry name" value="BCTERIALGSPG"/>
</dbReference>
<evidence type="ECO:0000256" key="1">
    <source>
        <dbReference type="ARBA" id="ARBA00022481"/>
    </source>
</evidence>
<accession>A0A9X1WX32</accession>
<keyword evidence="1" id="KW-0488">Methylation</keyword>
<dbReference type="PANTHER" id="PTHR30093:SF47">
    <property type="entry name" value="TYPE IV PILUS NON-CORE MINOR PILIN PILE"/>
    <property type="match status" value="1"/>
</dbReference>
<reference evidence="3" key="1">
    <citation type="submission" date="2022-02" db="EMBL/GenBank/DDBJ databases">
        <title>Acinetobacter A3.8 sp. nov., isolated from Sediment (Zhairuo Island).</title>
        <authorList>
            <person name="Zheng K."/>
        </authorList>
    </citation>
    <scope>NUCLEOTIDE SEQUENCE</scope>
    <source>
        <strain evidence="3">A3.8</strain>
    </source>
</reference>
<dbReference type="GO" id="GO:0015628">
    <property type="term" value="P:protein secretion by the type II secretion system"/>
    <property type="evidence" value="ECO:0007669"/>
    <property type="project" value="InterPro"/>
</dbReference>
<dbReference type="Gene3D" id="3.30.700.10">
    <property type="entry name" value="Glycoprotein, Type 4 Pilin"/>
    <property type="match status" value="1"/>
</dbReference>
<keyword evidence="2" id="KW-0472">Membrane</keyword>
<dbReference type="InterPro" id="IPR000983">
    <property type="entry name" value="Bac_GSPG_pilin"/>
</dbReference>